<dbReference type="InParanoid" id="B9REH4"/>
<evidence type="ECO:0000256" key="1">
    <source>
        <dbReference type="SAM" id="Phobius"/>
    </source>
</evidence>
<dbReference type="EMBL" id="EQ973776">
    <property type="protein sequence ID" value="EEF50177.1"/>
    <property type="molecule type" value="Genomic_DNA"/>
</dbReference>
<evidence type="ECO:0000313" key="3">
    <source>
        <dbReference type="EMBL" id="EEF50177.1"/>
    </source>
</evidence>
<dbReference type="InterPro" id="IPR053151">
    <property type="entry name" value="RNase_H-like"/>
</dbReference>
<name>B9REH4_RICCO</name>
<proteinExistence type="predicted"/>
<dbReference type="InterPro" id="IPR036397">
    <property type="entry name" value="RNaseH_sf"/>
</dbReference>
<keyword evidence="1" id="KW-0812">Transmembrane</keyword>
<gene>
    <name evidence="3" type="ORF">RCOM_1770020</name>
</gene>
<organism evidence="3 4">
    <name type="scientific">Ricinus communis</name>
    <name type="common">Castor bean</name>
    <dbReference type="NCBI Taxonomy" id="3988"/>
    <lineage>
        <taxon>Eukaryota</taxon>
        <taxon>Viridiplantae</taxon>
        <taxon>Streptophyta</taxon>
        <taxon>Embryophyta</taxon>
        <taxon>Tracheophyta</taxon>
        <taxon>Spermatophyta</taxon>
        <taxon>Magnoliopsida</taxon>
        <taxon>eudicotyledons</taxon>
        <taxon>Gunneridae</taxon>
        <taxon>Pentapetalae</taxon>
        <taxon>rosids</taxon>
        <taxon>fabids</taxon>
        <taxon>Malpighiales</taxon>
        <taxon>Euphorbiaceae</taxon>
        <taxon>Acalyphoideae</taxon>
        <taxon>Acalypheae</taxon>
        <taxon>Ricinus</taxon>
    </lineage>
</organism>
<keyword evidence="4" id="KW-1185">Reference proteome</keyword>
<keyword evidence="1" id="KW-1133">Transmembrane helix</keyword>
<dbReference type="Proteomes" id="UP000008311">
    <property type="component" value="Unassembled WGS sequence"/>
</dbReference>
<dbReference type="InterPro" id="IPR044730">
    <property type="entry name" value="RNase_H-like_dom_plant"/>
</dbReference>
<dbReference type="Pfam" id="PF13456">
    <property type="entry name" value="RVT_3"/>
    <property type="match status" value="1"/>
</dbReference>
<accession>B9REH4</accession>
<dbReference type="PANTHER" id="PTHR47723">
    <property type="entry name" value="OS05G0353850 PROTEIN"/>
    <property type="match status" value="1"/>
</dbReference>
<feature type="transmembrane region" description="Helical" evidence="1">
    <location>
        <begin position="145"/>
        <end position="164"/>
    </location>
</feature>
<dbReference type="CDD" id="cd06222">
    <property type="entry name" value="RNase_H_like"/>
    <property type="match status" value="1"/>
</dbReference>
<dbReference type="AlphaFoldDB" id="B9REH4"/>
<dbReference type="SUPFAM" id="SSF53098">
    <property type="entry name" value="Ribonuclease H-like"/>
    <property type="match status" value="1"/>
</dbReference>
<dbReference type="InterPro" id="IPR002156">
    <property type="entry name" value="RNaseH_domain"/>
</dbReference>
<sequence length="169" mass="18426">MQNLPIAAFVSLPSGWNWSDFQHLLPNFVCIKIAGFVKLNSDGALDHVTGLAFAEGYSHMISSCSALEAECWGVLNGLKLAWELGYKHVELECDSTEVIAAISGNSSLVGNFQSLAVQIREANFCANWLAHSAPNQVLGVTVYDYPPVGIFSLLLAYYLGFGYFRDIVS</sequence>
<dbReference type="eggNOG" id="KOG1075">
    <property type="taxonomic scope" value="Eukaryota"/>
</dbReference>
<dbReference type="GO" id="GO:0003676">
    <property type="term" value="F:nucleic acid binding"/>
    <property type="evidence" value="ECO:0007669"/>
    <property type="project" value="InterPro"/>
</dbReference>
<evidence type="ECO:0000259" key="2">
    <source>
        <dbReference type="Pfam" id="PF13456"/>
    </source>
</evidence>
<dbReference type="GO" id="GO:0004523">
    <property type="term" value="F:RNA-DNA hybrid ribonuclease activity"/>
    <property type="evidence" value="ECO:0007669"/>
    <property type="project" value="InterPro"/>
</dbReference>
<dbReference type="InterPro" id="IPR012337">
    <property type="entry name" value="RNaseH-like_sf"/>
</dbReference>
<protein>
    <recommendedName>
        <fullName evidence="2">RNase H type-1 domain-containing protein</fullName>
    </recommendedName>
</protein>
<reference evidence="4" key="1">
    <citation type="journal article" date="2010" name="Nat. Biotechnol.">
        <title>Draft genome sequence of the oilseed species Ricinus communis.</title>
        <authorList>
            <person name="Chan A.P."/>
            <person name="Crabtree J."/>
            <person name="Zhao Q."/>
            <person name="Lorenzi H."/>
            <person name="Orvis J."/>
            <person name="Puiu D."/>
            <person name="Melake-Berhan A."/>
            <person name="Jones K.M."/>
            <person name="Redman J."/>
            <person name="Chen G."/>
            <person name="Cahoon E.B."/>
            <person name="Gedil M."/>
            <person name="Stanke M."/>
            <person name="Haas B.J."/>
            <person name="Wortman J.R."/>
            <person name="Fraser-Liggett C.M."/>
            <person name="Ravel J."/>
            <person name="Rabinowicz P.D."/>
        </authorList>
    </citation>
    <scope>NUCLEOTIDE SEQUENCE [LARGE SCALE GENOMIC DNA]</scope>
    <source>
        <strain evidence="4">cv. Hale</strain>
    </source>
</reference>
<feature type="domain" description="RNase H type-1" evidence="2">
    <location>
        <begin position="58"/>
        <end position="121"/>
    </location>
</feature>
<keyword evidence="1" id="KW-0472">Membrane</keyword>
<dbReference type="Gene3D" id="3.30.420.10">
    <property type="entry name" value="Ribonuclease H-like superfamily/Ribonuclease H"/>
    <property type="match status" value="1"/>
</dbReference>
<dbReference type="PANTHER" id="PTHR47723:SF19">
    <property type="entry name" value="POLYNUCLEOTIDYL TRANSFERASE, RIBONUCLEASE H-LIKE SUPERFAMILY PROTEIN"/>
    <property type="match status" value="1"/>
</dbReference>
<evidence type="ECO:0000313" key="4">
    <source>
        <dbReference type="Proteomes" id="UP000008311"/>
    </source>
</evidence>